<sequence>MKFLSLLKRKNIIRSLPSCHQQPRTLSFKDMFKTINSAFNIIIDEDNNNNHNNNGHHHHIIEEALSLFTDQSFEEYDDDATSFSTSSEDDPIEILIHELMMCSSLDDDNNNKKKNNNNRFFFELDETSSSIFEASKNKGPLFLKDSVVLSLDSNDPFLDFKKSMEEMVEALGLNKDWEGLQDLLSWYLKVNAKSNHGYIVGAFVDLLVGLQLPNNNNNNNNSYLSPNIISSLSPSSSLPNDLSCYSTFQSSSCSNSTTLCASNNSCLEGEGEGHDNHNHNSIVISHSSSLLLEQVKEDIVLHEDIIDEASSSSSRNV</sequence>
<feature type="domain" description="OVATE" evidence="7">
    <location>
        <begin position="149"/>
        <end position="209"/>
    </location>
</feature>
<comment type="caution">
    <text evidence="8">The sequence shown here is derived from an EMBL/GenBank/DDBJ whole genome shotgun (WGS) entry which is preliminary data.</text>
</comment>
<dbReference type="NCBIfam" id="TIGR01568">
    <property type="entry name" value="A_thal_3678"/>
    <property type="match status" value="1"/>
</dbReference>
<dbReference type="InterPro" id="IPR006458">
    <property type="entry name" value="Ovate_C"/>
</dbReference>
<gene>
    <name evidence="8" type="ORF">PIB30_015442</name>
</gene>
<evidence type="ECO:0000256" key="1">
    <source>
        <dbReference type="ARBA" id="ARBA00004123"/>
    </source>
</evidence>
<dbReference type="Proteomes" id="UP001341840">
    <property type="component" value="Unassembled WGS sequence"/>
</dbReference>
<evidence type="ECO:0000313" key="9">
    <source>
        <dbReference type="Proteomes" id="UP001341840"/>
    </source>
</evidence>
<evidence type="ECO:0000256" key="6">
    <source>
        <dbReference type="RuleBase" id="RU367028"/>
    </source>
</evidence>
<keyword evidence="4 6" id="KW-0804">Transcription</keyword>
<keyword evidence="5 6" id="KW-0539">Nucleus</keyword>
<evidence type="ECO:0000256" key="4">
    <source>
        <dbReference type="ARBA" id="ARBA00023163"/>
    </source>
</evidence>
<evidence type="ECO:0000259" key="7">
    <source>
        <dbReference type="PROSITE" id="PS51754"/>
    </source>
</evidence>
<keyword evidence="9" id="KW-1185">Reference proteome</keyword>
<organism evidence="8 9">
    <name type="scientific">Stylosanthes scabra</name>
    <dbReference type="NCBI Taxonomy" id="79078"/>
    <lineage>
        <taxon>Eukaryota</taxon>
        <taxon>Viridiplantae</taxon>
        <taxon>Streptophyta</taxon>
        <taxon>Embryophyta</taxon>
        <taxon>Tracheophyta</taxon>
        <taxon>Spermatophyta</taxon>
        <taxon>Magnoliopsida</taxon>
        <taxon>eudicotyledons</taxon>
        <taxon>Gunneridae</taxon>
        <taxon>Pentapetalae</taxon>
        <taxon>rosids</taxon>
        <taxon>fabids</taxon>
        <taxon>Fabales</taxon>
        <taxon>Fabaceae</taxon>
        <taxon>Papilionoideae</taxon>
        <taxon>50 kb inversion clade</taxon>
        <taxon>dalbergioids sensu lato</taxon>
        <taxon>Dalbergieae</taxon>
        <taxon>Pterocarpus clade</taxon>
        <taxon>Stylosanthes</taxon>
    </lineage>
</organism>
<dbReference type="PANTHER" id="PTHR33057:SF98">
    <property type="entry name" value="TRANSCRIPTION REPRESSOR OFP18"/>
    <property type="match status" value="1"/>
</dbReference>
<accession>A0ABU6U5U5</accession>
<dbReference type="EMBL" id="JASCZI010120871">
    <property type="protein sequence ID" value="MED6156556.1"/>
    <property type="molecule type" value="Genomic_DNA"/>
</dbReference>
<evidence type="ECO:0000256" key="2">
    <source>
        <dbReference type="ARBA" id="ARBA00022491"/>
    </source>
</evidence>
<reference evidence="8 9" key="1">
    <citation type="journal article" date="2023" name="Plants (Basel)">
        <title>Bridging the Gap: Combining Genomics and Transcriptomics Approaches to Understand Stylosanthes scabra, an Orphan Legume from the Brazilian Caatinga.</title>
        <authorList>
            <person name="Ferreira-Neto J.R.C."/>
            <person name="da Silva M.D."/>
            <person name="Binneck E."/>
            <person name="de Melo N.F."/>
            <person name="da Silva R.H."/>
            <person name="de Melo A.L.T.M."/>
            <person name="Pandolfi V."/>
            <person name="Bustamante F.O."/>
            <person name="Brasileiro-Vidal A.C."/>
            <person name="Benko-Iseppon A.M."/>
        </authorList>
    </citation>
    <scope>NUCLEOTIDE SEQUENCE [LARGE SCALE GENOMIC DNA]</scope>
    <source>
        <tissue evidence="8">Leaves</tissue>
    </source>
</reference>
<comment type="subcellular location">
    <subcellularLocation>
        <location evidence="1 6">Nucleus</location>
    </subcellularLocation>
</comment>
<protein>
    <recommendedName>
        <fullName evidence="6">Transcription repressor</fullName>
    </recommendedName>
    <alternativeName>
        <fullName evidence="6">Ovate family protein</fullName>
    </alternativeName>
</protein>
<keyword evidence="3 6" id="KW-0805">Transcription regulation</keyword>
<dbReference type="PROSITE" id="PS51754">
    <property type="entry name" value="OVATE"/>
    <property type="match status" value="1"/>
</dbReference>
<evidence type="ECO:0000313" key="8">
    <source>
        <dbReference type="EMBL" id="MED6156556.1"/>
    </source>
</evidence>
<name>A0ABU6U5U5_9FABA</name>
<evidence type="ECO:0000256" key="5">
    <source>
        <dbReference type="ARBA" id="ARBA00023242"/>
    </source>
</evidence>
<evidence type="ECO:0000256" key="3">
    <source>
        <dbReference type="ARBA" id="ARBA00023015"/>
    </source>
</evidence>
<keyword evidence="2 6" id="KW-0678">Repressor</keyword>
<proteinExistence type="predicted"/>
<comment type="function">
    <text evidence="6">Transcriptional repressor that regulates multiple aspects of plant growth and development.</text>
</comment>
<dbReference type="PANTHER" id="PTHR33057">
    <property type="entry name" value="TRANSCRIPTION REPRESSOR OFP7-RELATED"/>
    <property type="match status" value="1"/>
</dbReference>
<dbReference type="Pfam" id="PF04844">
    <property type="entry name" value="Ovate"/>
    <property type="match status" value="1"/>
</dbReference>
<dbReference type="InterPro" id="IPR038933">
    <property type="entry name" value="Ovate"/>
</dbReference>